<evidence type="ECO:0000256" key="3">
    <source>
        <dbReference type="ARBA" id="ARBA00023015"/>
    </source>
</evidence>
<evidence type="ECO:0000313" key="7">
    <source>
        <dbReference type="EMBL" id="NUB21270.1"/>
    </source>
</evidence>
<dbReference type="PRINTS" id="PR00035">
    <property type="entry name" value="HTHGNTR"/>
</dbReference>
<dbReference type="Pfam" id="PF00392">
    <property type="entry name" value="GntR"/>
    <property type="match status" value="1"/>
</dbReference>
<dbReference type="Gene3D" id="3.40.640.10">
    <property type="entry name" value="Type I PLP-dependent aspartate aminotransferase-like (Major domain)"/>
    <property type="match status" value="1"/>
</dbReference>
<organism evidence="7 8">
    <name type="scientific">Azospirillum formosense</name>
    <dbReference type="NCBI Taxonomy" id="861533"/>
    <lineage>
        <taxon>Bacteria</taxon>
        <taxon>Pseudomonadati</taxon>
        <taxon>Pseudomonadota</taxon>
        <taxon>Alphaproteobacteria</taxon>
        <taxon>Rhodospirillales</taxon>
        <taxon>Azospirillaceae</taxon>
        <taxon>Azospirillum</taxon>
    </lineage>
</organism>
<keyword evidence="4" id="KW-0238">DNA-binding</keyword>
<name>A0ABX2L7L3_9PROT</name>
<evidence type="ECO:0000256" key="2">
    <source>
        <dbReference type="ARBA" id="ARBA00022898"/>
    </source>
</evidence>
<dbReference type="SUPFAM" id="SSF46785">
    <property type="entry name" value="Winged helix' DNA-binding domain"/>
    <property type="match status" value="1"/>
</dbReference>
<keyword evidence="2" id="KW-0663">Pyridoxal phosphate</keyword>
<gene>
    <name evidence="7" type="ORF">GBZ26_18980</name>
</gene>
<dbReference type="RefSeq" id="WP_174440185.1">
    <property type="nucleotide sequence ID" value="NZ_BAABCC010000058.1"/>
</dbReference>
<protein>
    <submittedName>
        <fullName evidence="7">Aminotransferase class I/II-fold pyridoxal phosphate-dependent enzyme</fullName>
    </submittedName>
</protein>
<proteinExistence type="inferred from homology"/>
<dbReference type="PANTHER" id="PTHR46577:SF1">
    <property type="entry name" value="HTH-TYPE TRANSCRIPTIONAL REGULATORY PROTEIN GABR"/>
    <property type="match status" value="1"/>
</dbReference>
<dbReference type="SMART" id="SM00345">
    <property type="entry name" value="HTH_GNTR"/>
    <property type="match status" value="1"/>
</dbReference>
<dbReference type="InterPro" id="IPR051446">
    <property type="entry name" value="HTH_trans_reg/aminotransferase"/>
</dbReference>
<reference evidence="7 8" key="1">
    <citation type="submission" date="2019-10" db="EMBL/GenBank/DDBJ databases">
        <title>Genome sequence of Azospirillum formosense CC-Nfb-7.</title>
        <authorList>
            <person name="Ambrosini A."/>
            <person name="Sant'Anna F.H."/>
            <person name="Cassan F.D."/>
            <person name="Souza E.M."/>
            <person name="Passaglia L.M.P."/>
        </authorList>
    </citation>
    <scope>NUCLEOTIDE SEQUENCE [LARGE SCALE GENOMIC DNA]</scope>
    <source>
        <strain evidence="7 8">CC-NFb-7</strain>
    </source>
</reference>
<dbReference type="InterPro" id="IPR004839">
    <property type="entry name" value="Aminotransferase_I/II_large"/>
</dbReference>
<dbReference type="EMBL" id="WHOR01000158">
    <property type="protein sequence ID" value="NUB21270.1"/>
    <property type="molecule type" value="Genomic_DNA"/>
</dbReference>
<dbReference type="CDD" id="cd07377">
    <property type="entry name" value="WHTH_GntR"/>
    <property type="match status" value="1"/>
</dbReference>
<dbReference type="SUPFAM" id="SSF53383">
    <property type="entry name" value="PLP-dependent transferases"/>
    <property type="match status" value="1"/>
</dbReference>
<dbReference type="Proteomes" id="UP000639419">
    <property type="component" value="Unassembled WGS sequence"/>
</dbReference>
<dbReference type="Gene3D" id="1.10.10.10">
    <property type="entry name" value="Winged helix-like DNA-binding domain superfamily/Winged helix DNA-binding domain"/>
    <property type="match status" value="1"/>
</dbReference>
<dbReference type="InterPro" id="IPR015421">
    <property type="entry name" value="PyrdxlP-dep_Trfase_major"/>
</dbReference>
<evidence type="ECO:0000256" key="4">
    <source>
        <dbReference type="ARBA" id="ARBA00023125"/>
    </source>
</evidence>
<dbReference type="PANTHER" id="PTHR46577">
    <property type="entry name" value="HTH-TYPE TRANSCRIPTIONAL REGULATORY PROTEIN GABR"/>
    <property type="match status" value="1"/>
</dbReference>
<feature type="domain" description="HTH gntR-type" evidence="6">
    <location>
        <begin position="20"/>
        <end position="88"/>
    </location>
</feature>
<dbReference type="GO" id="GO:0008483">
    <property type="term" value="F:transaminase activity"/>
    <property type="evidence" value="ECO:0007669"/>
    <property type="project" value="UniProtKB-KW"/>
</dbReference>
<comment type="similarity">
    <text evidence="1">In the C-terminal section; belongs to the class-I pyridoxal-phosphate-dependent aminotransferase family.</text>
</comment>
<dbReference type="CDD" id="cd00609">
    <property type="entry name" value="AAT_like"/>
    <property type="match status" value="1"/>
</dbReference>
<dbReference type="Pfam" id="PF00155">
    <property type="entry name" value="Aminotran_1_2"/>
    <property type="match status" value="1"/>
</dbReference>
<dbReference type="InterPro" id="IPR036390">
    <property type="entry name" value="WH_DNA-bd_sf"/>
</dbReference>
<dbReference type="InterPro" id="IPR036388">
    <property type="entry name" value="WH-like_DNA-bd_sf"/>
</dbReference>
<evidence type="ECO:0000259" key="6">
    <source>
        <dbReference type="PROSITE" id="PS50949"/>
    </source>
</evidence>
<sequence length="485" mass="50907">MPALPPPEILDIALSRTAKVPLSAQIHAALRDAIREGRLAGGARLPSWRDLAAQLGVSRGTVREAYERLIDEQLAVGLGAAGTRVAEGAMAGSMAGPSPDGPVQAPSFPELFSNAERAPLPFQMGVPAQDAFPFTVWSRIVGRAARAAAAAPVGYPDPRGHPDLRREIAAVLAIARGIRCAPEQIFITAGYSGALGLVIRALRLDGATAWMEEPGFPLTRRALQLAGVTVVPVPVDGSGIDVDAGLARAPAAGLAVVTPGQQAPLGVTMTLQRRLALLEWASRAGAWIVEDDYLSELQLKGRAAPALASLDRDGRVLHAGTFSKTISPALRLGFLVVPPGLAGLFGEAAACLSPAPASAMQRAVADFMASGHYFRHLRRMKRLYAARQQALLVAMRDAAGVESPLAVEASGSLSVRLDLPPGSRDIAIAAAAQTDGLAPVPLSPWYADGPEAARPRGLLLGITNLWERRLSDDCRRLAELAKRHG</sequence>
<keyword evidence="7" id="KW-0808">Transferase</keyword>
<comment type="caution">
    <text evidence="7">The sequence shown here is derived from an EMBL/GenBank/DDBJ whole genome shotgun (WGS) entry which is preliminary data.</text>
</comment>
<dbReference type="PROSITE" id="PS50949">
    <property type="entry name" value="HTH_GNTR"/>
    <property type="match status" value="1"/>
</dbReference>
<accession>A0ABX2L7L3</accession>
<keyword evidence="5" id="KW-0804">Transcription</keyword>
<dbReference type="InterPro" id="IPR015424">
    <property type="entry name" value="PyrdxlP-dep_Trfase"/>
</dbReference>
<keyword evidence="8" id="KW-1185">Reference proteome</keyword>
<keyword evidence="3" id="KW-0805">Transcription regulation</keyword>
<evidence type="ECO:0000256" key="5">
    <source>
        <dbReference type="ARBA" id="ARBA00023163"/>
    </source>
</evidence>
<evidence type="ECO:0000313" key="8">
    <source>
        <dbReference type="Proteomes" id="UP000639419"/>
    </source>
</evidence>
<keyword evidence="7" id="KW-0032">Aminotransferase</keyword>
<dbReference type="InterPro" id="IPR000524">
    <property type="entry name" value="Tscrpt_reg_HTH_GntR"/>
</dbReference>
<evidence type="ECO:0000256" key="1">
    <source>
        <dbReference type="ARBA" id="ARBA00005384"/>
    </source>
</evidence>